<dbReference type="Proteomes" id="UP000027186">
    <property type="component" value="Chromosome"/>
</dbReference>
<dbReference type="OrthoDB" id="5291879at2"/>
<dbReference type="InterPro" id="IPR016477">
    <property type="entry name" value="Fructo-/Ketosamine-3-kinase"/>
</dbReference>
<evidence type="ECO:0000256" key="2">
    <source>
        <dbReference type="PIRNR" id="PIRNR006221"/>
    </source>
</evidence>
<evidence type="ECO:0000313" key="4">
    <source>
        <dbReference type="EMBL" id="PNQ97261.1"/>
    </source>
</evidence>
<gene>
    <name evidence="3" type="ORF">ABAZ39_00650</name>
    <name evidence="4" type="ORF">C1S70_19285</name>
</gene>
<dbReference type="SUPFAM" id="SSF56112">
    <property type="entry name" value="Protein kinase-like (PK-like)"/>
    <property type="match status" value="1"/>
</dbReference>
<dbReference type="EMBL" id="POWG01000021">
    <property type="protein sequence ID" value="PNQ97261.1"/>
    <property type="molecule type" value="Genomic_DNA"/>
</dbReference>
<protein>
    <submittedName>
        <fullName evidence="3">Fructosamine kinase</fullName>
    </submittedName>
</protein>
<evidence type="ECO:0000313" key="5">
    <source>
        <dbReference type="Proteomes" id="UP000027186"/>
    </source>
</evidence>
<dbReference type="RefSeq" id="WP_038525754.1">
    <property type="nucleotide sequence ID" value="NZ_CP007793.1"/>
</dbReference>
<dbReference type="AlphaFoldDB" id="A0A060DHW3"/>
<evidence type="ECO:0000313" key="6">
    <source>
        <dbReference type="Proteomes" id="UP000236268"/>
    </source>
</evidence>
<accession>A0A060DHW3</accession>
<accession>A0A2K1FXI3</accession>
<dbReference type="KEGG" id="abq:ABAZ39_00650"/>
<dbReference type="EMBL" id="CP007793">
    <property type="protein sequence ID" value="AIB10553.1"/>
    <property type="molecule type" value="Genomic_DNA"/>
</dbReference>
<dbReference type="Proteomes" id="UP000236268">
    <property type="component" value="Unassembled WGS sequence"/>
</dbReference>
<reference evidence="3 5" key="1">
    <citation type="journal article" date="2014" name="Genome Announc.">
        <title>Complete Genome Sequence of the Model Rhizosphere Strain Azospirillum brasilense Az39, Successfully Applied in Agriculture.</title>
        <authorList>
            <person name="Rivera D."/>
            <person name="Revale S."/>
            <person name="Molina R."/>
            <person name="Gualpa J."/>
            <person name="Puente M."/>
            <person name="Maroniche G."/>
            <person name="Paris G."/>
            <person name="Baker D."/>
            <person name="Clavijo B."/>
            <person name="McLay K."/>
            <person name="Spaepen S."/>
            <person name="Perticari A."/>
            <person name="Vazquez M."/>
            <person name="Wisniewski-Dye F."/>
            <person name="Watkins C."/>
            <person name="Martinez-Abarca F."/>
            <person name="Vanderleyden J."/>
            <person name="Cassan F."/>
        </authorList>
    </citation>
    <scope>NUCLEOTIDE SEQUENCE [LARGE SCALE GENOMIC DNA]</scope>
    <source>
        <strain evidence="3 5">Az39</strain>
    </source>
</reference>
<dbReference type="PIRSF" id="PIRSF006221">
    <property type="entry name" value="Ketosamine-3-kinase"/>
    <property type="match status" value="1"/>
</dbReference>
<name>A0A060DHW3_9PROT</name>
<reference evidence="4 6" key="2">
    <citation type="submission" date="2018-01" db="EMBL/GenBank/DDBJ databases">
        <title>Whole genome sequence of Azospirillum brasilense REC3 isolated from strawberry roots.</title>
        <authorList>
            <person name="Fontana C.A."/>
            <person name="Salazar S.M."/>
            <person name="Bassi D."/>
            <person name="Puglisi E."/>
            <person name="Lovaisa N.C."/>
            <person name="Toffoli L.M."/>
            <person name="Pedraza R."/>
            <person name="Cocconcelli P.S."/>
        </authorList>
    </citation>
    <scope>NUCLEOTIDE SEQUENCE [LARGE SCALE GENOMIC DNA]</scope>
    <source>
        <strain evidence="4 6">REC3</strain>
    </source>
</reference>
<organism evidence="3 5">
    <name type="scientific">Azospirillum argentinense</name>
    <dbReference type="NCBI Taxonomy" id="2970906"/>
    <lineage>
        <taxon>Bacteria</taxon>
        <taxon>Pseudomonadati</taxon>
        <taxon>Pseudomonadota</taxon>
        <taxon>Alphaproteobacteria</taxon>
        <taxon>Rhodospirillales</taxon>
        <taxon>Azospirillaceae</taxon>
        <taxon>Azospirillum</taxon>
    </lineage>
</organism>
<proteinExistence type="inferred from homology"/>
<dbReference type="GO" id="GO:0016301">
    <property type="term" value="F:kinase activity"/>
    <property type="evidence" value="ECO:0007669"/>
    <property type="project" value="UniProtKB-UniRule"/>
</dbReference>
<sequence length="287" mass="31221">MTGAPSLRKGLEEALGSAVRSLDRLADGHNAALWAVTLADGRRLVAKVASGRGAGLEPEGFMLRHLAERSALPVPAVHHADDRLLVMDRIDAGGGITPAVEEHAAELVAALHGITADRYGFPRDTLIGPLPQPNGETADWIAFFRDRRLLHMGRKALEEGRIDSGLMAGLERLAARLPELIGEPGPPSLIHGDLWGGNVLSRDGRVAAFIDPALYHADAEIELAFTTLFGTFGDAFFRRYGEIRPLRPGFFELRRDLYNLYPLLVHARLFGGSYVGSVERTVRRLVG</sequence>
<dbReference type="Gene3D" id="3.30.200.20">
    <property type="entry name" value="Phosphorylase Kinase, domain 1"/>
    <property type="match status" value="1"/>
</dbReference>
<dbReference type="InterPro" id="IPR011009">
    <property type="entry name" value="Kinase-like_dom_sf"/>
</dbReference>
<evidence type="ECO:0000313" key="3">
    <source>
        <dbReference type="EMBL" id="AIB10553.1"/>
    </source>
</evidence>
<dbReference type="PANTHER" id="PTHR12149:SF8">
    <property type="entry name" value="PROTEIN-RIBULOSAMINE 3-KINASE"/>
    <property type="match status" value="1"/>
</dbReference>
<dbReference type="Pfam" id="PF03881">
    <property type="entry name" value="Fructosamin_kin"/>
    <property type="match status" value="1"/>
</dbReference>
<keyword evidence="2" id="KW-0808">Transferase</keyword>
<comment type="similarity">
    <text evidence="1 2">Belongs to the fructosamine kinase family.</text>
</comment>
<keyword evidence="2 3" id="KW-0418">Kinase</keyword>
<evidence type="ECO:0000256" key="1">
    <source>
        <dbReference type="ARBA" id="ARBA00009460"/>
    </source>
</evidence>
<dbReference type="PANTHER" id="PTHR12149">
    <property type="entry name" value="FRUCTOSAMINE 3 KINASE-RELATED PROTEIN"/>
    <property type="match status" value="1"/>
</dbReference>
<dbReference type="Gene3D" id="3.90.1200.10">
    <property type="match status" value="1"/>
</dbReference>